<name>A0A0S6VWN0_9BACT</name>
<reference evidence="2" key="1">
    <citation type="journal article" date="2015" name="PeerJ">
        <title>First genomic representation of candidate bacterial phylum KSB3 points to enhanced environmental sensing as a trigger of wastewater bulking.</title>
        <authorList>
            <person name="Sekiguchi Y."/>
            <person name="Ohashi A."/>
            <person name="Parks D.H."/>
            <person name="Yamauchi T."/>
            <person name="Tyson G.W."/>
            <person name="Hugenholtz P."/>
        </authorList>
    </citation>
    <scope>NUCLEOTIDE SEQUENCE [LARGE SCALE GENOMIC DNA]</scope>
</reference>
<protein>
    <submittedName>
        <fullName evidence="2">Uncharacterized protein</fullName>
    </submittedName>
</protein>
<keyword evidence="1" id="KW-0812">Transmembrane</keyword>
<keyword evidence="1" id="KW-0472">Membrane</keyword>
<keyword evidence="1" id="KW-1133">Transmembrane helix</keyword>
<sequence>MFDGILPIIFIVVYFLLMRYVLPKFGVAT</sequence>
<dbReference type="EMBL" id="DF820456">
    <property type="protein sequence ID" value="GAK50644.1"/>
    <property type="molecule type" value="Genomic_DNA"/>
</dbReference>
<evidence type="ECO:0000313" key="2">
    <source>
        <dbReference type="EMBL" id="GAK50644.1"/>
    </source>
</evidence>
<evidence type="ECO:0000256" key="1">
    <source>
        <dbReference type="SAM" id="Phobius"/>
    </source>
</evidence>
<dbReference type="AlphaFoldDB" id="A0A0S6VWN0"/>
<evidence type="ECO:0000313" key="3">
    <source>
        <dbReference type="Proteomes" id="UP000030700"/>
    </source>
</evidence>
<keyword evidence="3" id="KW-1185">Reference proteome</keyword>
<feature type="transmembrane region" description="Helical" evidence="1">
    <location>
        <begin position="6"/>
        <end position="22"/>
    </location>
</feature>
<dbReference type="HOGENOM" id="CLU_221477_0_0_0"/>
<organism evidence="2">
    <name type="scientific">Candidatus Moduliflexus flocculans</name>
    <dbReference type="NCBI Taxonomy" id="1499966"/>
    <lineage>
        <taxon>Bacteria</taxon>
        <taxon>Candidatus Moduliflexota</taxon>
        <taxon>Candidatus Moduliflexia</taxon>
        <taxon>Candidatus Moduliflexales</taxon>
        <taxon>Candidatus Moduliflexaceae</taxon>
    </lineage>
</organism>
<accession>A0A0S6VWN0</accession>
<gene>
    <name evidence="2" type="ORF">U14_01877</name>
</gene>
<proteinExistence type="predicted"/>
<dbReference type="STRING" id="1499966.U14_01877"/>
<dbReference type="Proteomes" id="UP000030700">
    <property type="component" value="Unassembled WGS sequence"/>
</dbReference>